<evidence type="ECO:0000313" key="7">
    <source>
        <dbReference type="Proteomes" id="UP001251528"/>
    </source>
</evidence>
<gene>
    <name evidence="6" type="ORF">QQS21_008865</name>
</gene>
<evidence type="ECO:0000256" key="3">
    <source>
        <dbReference type="ARBA" id="ARBA00022989"/>
    </source>
</evidence>
<feature type="transmembrane region" description="Helical" evidence="5">
    <location>
        <begin position="68"/>
        <end position="87"/>
    </location>
</feature>
<feature type="transmembrane region" description="Helical" evidence="5">
    <location>
        <begin position="165"/>
        <end position="186"/>
    </location>
</feature>
<keyword evidence="2 5" id="KW-0812">Transmembrane</keyword>
<proteinExistence type="predicted"/>
<comment type="subcellular location">
    <subcellularLocation>
        <location evidence="1">Membrane</location>
        <topology evidence="1">Multi-pass membrane protein</topology>
    </subcellularLocation>
</comment>
<name>A0AAJ0CKF7_9HYPO</name>
<organism evidence="6 7">
    <name type="scientific">Conoideocrella luteorostrata</name>
    <dbReference type="NCBI Taxonomy" id="1105319"/>
    <lineage>
        <taxon>Eukaryota</taxon>
        <taxon>Fungi</taxon>
        <taxon>Dikarya</taxon>
        <taxon>Ascomycota</taxon>
        <taxon>Pezizomycotina</taxon>
        <taxon>Sordariomycetes</taxon>
        <taxon>Hypocreomycetidae</taxon>
        <taxon>Hypocreales</taxon>
        <taxon>Clavicipitaceae</taxon>
        <taxon>Conoideocrella</taxon>
    </lineage>
</organism>
<dbReference type="InterPro" id="IPR036259">
    <property type="entry name" value="MFS_trans_sf"/>
</dbReference>
<sequence>MLILFVIWEGFMGDNAMIPGILLVRRTVTFSVLFSFCHFGSLGIMSYYLPEWFQAVQGASPLESGTRVLAAVLTQILGTVTAGGLSLKIHYYNPWLFVGPIFMCTAAVLYSQFSTFNTPSSHWIGFQVIQRLGVGMAQQMPSLTIQLAVKNQLDLLPVGVSLNIFAQYLGSTLTQVLGGVVFRAVLDQELSQRAHLNVSQIALLSRSGTANIHKVVSQSFPTLLAPILESYNKAVTSTFFISAAAAAMGFFLAFGVGWKEIDSGNAQPAGQ</sequence>
<evidence type="ECO:0000256" key="5">
    <source>
        <dbReference type="SAM" id="Phobius"/>
    </source>
</evidence>
<evidence type="ECO:0008006" key="8">
    <source>
        <dbReference type="Google" id="ProtNLM"/>
    </source>
</evidence>
<keyword evidence="4 5" id="KW-0472">Membrane</keyword>
<reference evidence="6" key="1">
    <citation type="submission" date="2023-06" db="EMBL/GenBank/DDBJ databases">
        <title>Conoideocrella luteorostrata (Hypocreales: Clavicipitaceae), a potential biocontrol fungus for elongate hemlock scale in United States Christmas tree production areas.</title>
        <authorList>
            <person name="Barrett H."/>
            <person name="Lovett B."/>
            <person name="Macias A.M."/>
            <person name="Stajich J.E."/>
            <person name="Kasson M.T."/>
        </authorList>
    </citation>
    <scope>NUCLEOTIDE SEQUENCE</scope>
    <source>
        <strain evidence="6">ARSEF 14590</strain>
    </source>
</reference>
<keyword evidence="3 5" id="KW-1133">Transmembrane helix</keyword>
<dbReference type="GO" id="GO:0005886">
    <property type="term" value="C:plasma membrane"/>
    <property type="evidence" value="ECO:0007669"/>
    <property type="project" value="TreeGrafter"/>
</dbReference>
<evidence type="ECO:0000256" key="1">
    <source>
        <dbReference type="ARBA" id="ARBA00004141"/>
    </source>
</evidence>
<keyword evidence="7" id="KW-1185">Reference proteome</keyword>
<accession>A0AAJ0CKF7</accession>
<evidence type="ECO:0000313" key="6">
    <source>
        <dbReference type="EMBL" id="KAK2593448.1"/>
    </source>
</evidence>
<dbReference type="PANTHER" id="PTHR23501">
    <property type="entry name" value="MAJOR FACILITATOR SUPERFAMILY"/>
    <property type="match status" value="1"/>
</dbReference>
<comment type="caution">
    <text evidence="6">The sequence shown here is derived from an EMBL/GenBank/DDBJ whole genome shotgun (WGS) entry which is preliminary data.</text>
</comment>
<feature type="transmembrane region" description="Helical" evidence="5">
    <location>
        <begin position="94"/>
        <end position="113"/>
    </location>
</feature>
<dbReference type="SUPFAM" id="SSF103473">
    <property type="entry name" value="MFS general substrate transporter"/>
    <property type="match status" value="1"/>
</dbReference>
<feature type="transmembrane region" description="Helical" evidence="5">
    <location>
        <begin position="27"/>
        <end position="48"/>
    </location>
</feature>
<dbReference type="Gene3D" id="1.20.1250.20">
    <property type="entry name" value="MFS general substrate transporter like domains"/>
    <property type="match status" value="1"/>
</dbReference>
<dbReference type="PANTHER" id="PTHR23501:SF198">
    <property type="entry name" value="AZOLE RESISTANCE PROTEIN 1-RELATED"/>
    <property type="match status" value="1"/>
</dbReference>
<evidence type="ECO:0000256" key="2">
    <source>
        <dbReference type="ARBA" id="ARBA00022692"/>
    </source>
</evidence>
<dbReference type="EMBL" id="JASWJB010000211">
    <property type="protein sequence ID" value="KAK2593448.1"/>
    <property type="molecule type" value="Genomic_DNA"/>
</dbReference>
<evidence type="ECO:0000256" key="4">
    <source>
        <dbReference type="ARBA" id="ARBA00023136"/>
    </source>
</evidence>
<dbReference type="AlphaFoldDB" id="A0AAJ0CKF7"/>
<dbReference type="Proteomes" id="UP001251528">
    <property type="component" value="Unassembled WGS sequence"/>
</dbReference>
<protein>
    <recommendedName>
        <fullName evidence="8">Major facilitator superfamily (MFS) profile domain-containing protein</fullName>
    </recommendedName>
</protein>
<dbReference type="GO" id="GO:0022857">
    <property type="term" value="F:transmembrane transporter activity"/>
    <property type="evidence" value="ECO:0007669"/>
    <property type="project" value="TreeGrafter"/>
</dbReference>
<feature type="transmembrane region" description="Helical" evidence="5">
    <location>
        <begin position="239"/>
        <end position="258"/>
    </location>
</feature>